<dbReference type="RefSeq" id="WP_229317433.1">
    <property type="nucleotide sequence ID" value="NZ_AP025184.1"/>
</dbReference>
<dbReference type="Pfam" id="PF11751">
    <property type="entry name" value="PorP_SprF"/>
    <property type="match status" value="1"/>
</dbReference>
<reference evidence="1 2" key="1">
    <citation type="journal article" date="2022" name="Int. J. Syst. Evol. Microbiol.">
        <title>Flavobacterium ammonificans sp. nov. and Flavobacterium ammoniigenes sp. nov., ammonifying bacteria isolated from surface river water.</title>
        <authorList>
            <person name="Watanabe K."/>
            <person name="Kitamura T."/>
            <person name="Ogata Y."/>
            <person name="Shindo C."/>
            <person name="Suda W."/>
        </authorList>
    </citation>
    <scope>NUCLEOTIDE SEQUENCE [LARGE SCALE GENOMIC DNA]</scope>
    <source>
        <strain evidence="1 2">GENT5</strain>
    </source>
</reference>
<evidence type="ECO:0000313" key="2">
    <source>
        <dbReference type="Proteomes" id="UP001319867"/>
    </source>
</evidence>
<dbReference type="NCBIfam" id="TIGR03519">
    <property type="entry name" value="T9SS_PorP_fam"/>
    <property type="match status" value="1"/>
</dbReference>
<gene>
    <name evidence="1" type="ORF">GENT5_01290</name>
</gene>
<reference evidence="1 2" key="2">
    <citation type="journal article" date="2022" name="Microorganisms">
        <title>Complete Genome Sequences of Two Flavobacterium ammonificans Strains and a Flavobacterium ammoniigenes Strain of Ammonifying Bacterioplankton Isolated from Surface River Water.</title>
        <authorList>
            <person name="Suda W."/>
            <person name="Ogata Y."/>
            <person name="Shindo C."/>
            <person name="Watanabe K."/>
        </authorList>
    </citation>
    <scope>NUCLEOTIDE SEQUENCE [LARGE SCALE GENOMIC DNA]</scope>
    <source>
        <strain evidence="1 2">GENT5</strain>
    </source>
</reference>
<name>A0ABN6KXC1_9FLAO</name>
<keyword evidence="2" id="KW-1185">Reference proteome</keyword>
<dbReference type="InterPro" id="IPR019861">
    <property type="entry name" value="PorP/SprF_Bacteroidetes"/>
</dbReference>
<dbReference type="EMBL" id="AP025184">
    <property type="protein sequence ID" value="BDB53824.1"/>
    <property type="molecule type" value="Genomic_DNA"/>
</dbReference>
<organism evidence="1 2">
    <name type="scientific">Flavobacterium ammoniigenes</name>
    <dbReference type="NCBI Taxonomy" id="1751095"/>
    <lineage>
        <taxon>Bacteria</taxon>
        <taxon>Pseudomonadati</taxon>
        <taxon>Bacteroidota</taxon>
        <taxon>Flavobacteriia</taxon>
        <taxon>Flavobacteriales</taxon>
        <taxon>Flavobacteriaceae</taxon>
        <taxon>Flavobacterium</taxon>
    </lineage>
</organism>
<dbReference type="Proteomes" id="UP001319867">
    <property type="component" value="Chromosome"/>
</dbReference>
<proteinExistence type="predicted"/>
<protein>
    <submittedName>
        <fullName evidence="1">Membrane protein</fullName>
    </submittedName>
</protein>
<sequence>MNFKTNYILILIIAVLGFANEIFAQQDAQYTQYMYNPMNVNPAYAGTRDVLSIFGMHRTQWVGLDGAPVTNTFSLHSPIKEGKYGIGISVMSDKIGPIDESSLSIDYAYKLNLSNSILSFGLKGHFNLLNIDYSKLDIYDTSDNQFMNDVENKFSPNIGAGLYWYSDQYYVGLSVPRILETKYYNNTNFSSTARERMHYYIMGGYVFDLNNNIKFKPAILSKIVSGAPVQLDLTANFMFYDKFIIGGAYRLDAAYSLMAGFQVSNKILIGYAYDKEISKLSNFNSGSHEIFLRFELFENSTNVFNPRFF</sequence>
<accession>A0ABN6KXC1</accession>
<evidence type="ECO:0000313" key="1">
    <source>
        <dbReference type="EMBL" id="BDB53824.1"/>
    </source>
</evidence>